<dbReference type="SUPFAM" id="SSF52091">
    <property type="entry name" value="SpoIIaa-like"/>
    <property type="match status" value="1"/>
</dbReference>
<evidence type="ECO:0000256" key="1">
    <source>
        <dbReference type="SAM" id="MobiDB-lite"/>
    </source>
</evidence>
<dbReference type="InterPro" id="IPR002645">
    <property type="entry name" value="STAS_dom"/>
</dbReference>
<reference evidence="4" key="1">
    <citation type="journal article" date="2019" name="Int. J. Syst. Evol. Microbiol.">
        <title>The Global Catalogue of Microorganisms (GCM) 10K type strain sequencing project: providing services to taxonomists for standard genome sequencing and annotation.</title>
        <authorList>
            <consortium name="The Broad Institute Genomics Platform"/>
            <consortium name="The Broad Institute Genome Sequencing Center for Infectious Disease"/>
            <person name="Wu L."/>
            <person name="Ma J."/>
        </authorList>
    </citation>
    <scope>NUCLEOTIDE SEQUENCE [LARGE SCALE GENOMIC DNA]</scope>
    <source>
        <strain evidence="4">CGMCC 4.1648</strain>
    </source>
</reference>
<accession>A0ABV9XKC7</accession>
<proteinExistence type="predicted"/>
<dbReference type="EMBL" id="JBHSJD010000017">
    <property type="protein sequence ID" value="MFC5024831.1"/>
    <property type="molecule type" value="Genomic_DNA"/>
</dbReference>
<organism evidence="3 4">
    <name type="scientific">Streptomyces coeruleoprunus</name>
    <dbReference type="NCBI Taxonomy" id="285563"/>
    <lineage>
        <taxon>Bacteria</taxon>
        <taxon>Bacillati</taxon>
        <taxon>Actinomycetota</taxon>
        <taxon>Actinomycetes</taxon>
        <taxon>Kitasatosporales</taxon>
        <taxon>Streptomycetaceae</taxon>
        <taxon>Streptomyces</taxon>
    </lineage>
</organism>
<name>A0ABV9XKC7_9ACTN</name>
<dbReference type="InterPro" id="IPR036513">
    <property type="entry name" value="STAS_dom_sf"/>
</dbReference>
<dbReference type="Proteomes" id="UP001595829">
    <property type="component" value="Unassembled WGS sequence"/>
</dbReference>
<dbReference type="RefSeq" id="WP_345691200.1">
    <property type="nucleotide sequence ID" value="NZ_BAABIT010000001.1"/>
</dbReference>
<feature type="region of interest" description="Disordered" evidence="1">
    <location>
        <begin position="80"/>
        <end position="110"/>
    </location>
</feature>
<feature type="domain" description="STAS" evidence="2">
    <location>
        <begin position="8"/>
        <end position="84"/>
    </location>
</feature>
<dbReference type="Pfam" id="PF01740">
    <property type="entry name" value="STAS"/>
    <property type="match status" value="1"/>
</dbReference>
<protein>
    <submittedName>
        <fullName evidence="3">STAS domain-containing protein</fullName>
    </submittedName>
</protein>
<gene>
    <name evidence="3" type="ORF">ACFPM3_22150</name>
</gene>
<evidence type="ECO:0000313" key="4">
    <source>
        <dbReference type="Proteomes" id="UP001595829"/>
    </source>
</evidence>
<evidence type="ECO:0000313" key="3">
    <source>
        <dbReference type="EMBL" id="MFC5024831.1"/>
    </source>
</evidence>
<sequence length="144" mass="15212">MTMTIEWRYTTQEGLGILSLAGFLGADAVNRFTGAVGWVVARGSGPVILDLTELRGWSVSGRLAVAQACRRLEAEGRRPELAALPADGSADPEGTLLSDGALGPDGSRPEVTVHHDLTAALAAHREVDPAAEIREWRTTAWPGA</sequence>
<keyword evidence="4" id="KW-1185">Reference proteome</keyword>
<dbReference type="Gene3D" id="3.30.750.24">
    <property type="entry name" value="STAS domain"/>
    <property type="match status" value="1"/>
</dbReference>
<evidence type="ECO:0000259" key="2">
    <source>
        <dbReference type="Pfam" id="PF01740"/>
    </source>
</evidence>
<comment type="caution">
    <text evidence="3">The sequence shown here is derived from an EMBL/GenBank/DDBJ whole genome shotgun (WGS) entry which is preliminary data.</text>
</comment>